<dbReference type="HOGENOM" id="CLU_2496472_0_0_11"/>
<dbReference type="InterPro" id="IPR002909">
    <property type="entry name" value="IPT_dom"/>
</dbReference>
<dbReference type="InterPro" id="IPR014756">
    <property type="entry name" value="Ig_E-set"/>
</dbReference>
<feature type="domain" description="IPT/TIG" evidence="1">
    <location>
        <begin position="2"/>
        <end position="74"/>
    </location>
</feature>
<dbReference type="InterPro" id="IPR013783">
    <property type="entry name" value="Ig-like_fold"/>
</dbReference>
<sequence>MTVTSISPTSGGVNQQVKITGVGFTGTPTVYFGRNVATNVQYDSPTLITARAPASGALHSAVRDVRVLVNGYLSPASPADEFPYND</sequence>
<accession>A0A0C5G2I4</accession>
<name>A0A0C5G2I4_9ACTN</name>
<dbReference type="Proteomes" id="UP000032234">
    <property type="component" value="Chromosome"/>
</dbReference>
<evidence type="ECO:0000313" key="2">
    <source>
        <dbReference type="EMBL" id="AJP04188.1"/>
    </source>
</evidence>
<gene>
    <name evidence="2" type="ORF">TU94_24680</name>
</gene>
<dbReference type="GO" id="GO:0005975">
    <property type="term" value="P:carbohydrate metabolic process"/>
    <property type="evidence" value="ECO:0007669"/>
    <property type="project" value="UniProtKB-ARBA"/>
</dbReference>
<reference evidence="2 3" key="1">
    <citation type="submission" date="2015-02" db="EMBL/GenBank/DDBJ databases">
        <title>Genome sequence of thermotolerant Streptomyces cyaneogriseus subsp. Noncyanogenus NMWT1, the producer of nematocidal antibiotics nemadectin.</title>
        <authorList>
            <person name="Wang H."/>
            <person name="Li C."/>
            <person name="Xiang W."/>
            <person name="Wang X."/>
        </authorList>
    </citation>
    <scope>NUCLEOTIDE SEQUENCE [LARGE SCALE GENOMIC DNA]</scope>
    <source>
        <strain evidence="2 3">NMWT 1</strain>
    </source>
</reference>
<evidence type="ECO:0000313" key="3">
    <source>
        <dbReference type="Proteomes" id="UP000032234"/>
    </source>
</evidence>
<dbReference type="Pfam" id="PF01833">
    <property type="entry name" value="TIG"/>
    <property type="match status" value="1"/>
</dbReference>
<dbReference type="AlphaFoldDB" id="A0A0C5G2I4"/>
<dbReference type="EMBL" id="CP010849">
    <property type="protein sequence ID" value="AJP04188.1"/>
    <property type="molecule type" value="Genomic_DNA"/>
</dbReference>
<organism evidence="2 3">
    <name type="scientific">Streptomyces cyaneogriseus subsp. noncyanogenus</name>
    <dbReference type="NCBI Taxonomy" id="477245"/>
    <lineage>
        <taxon>Bacteria</taxon>
        <taxon>Bacillati</taxon>
        <taxon>Actinomycetota</taxon>
        <taxon>Actinomycetes</taxon>
        <taxon>Kitasatosporales</taxon>
        <taxon>Streptomycetaceae</taxon>
        <taxon>Streptomyces</taxon>
    </lineage>
</organism>
<proteinExistence type="predicted"/>
<dbReference type="Gene3D" id="2.60.40.10">
    <property type="entry name" value="Immunoglobulins"/>
    <property type="match status" value="1"/>
</dbReference>
<protein>
    <recommendedName>
        <fullName evidence="1">IPT/TIG domain-containing protein</fullName>
    </recommendedName>
</protein>
<dbReference type="CDD" id="cd00102">
    <property type="entry name" value="IPT"/>
    <property type="match status" value="1"/>
</dbReference>
<evidence type="ECO:0000259" key="1">
    <source>
        <dbReference type="Pfam" id="PF01833"/>
    </source>
</evidence>
<keyword evidence="3" id="KW-1185">Reference proteome</keyword>
<dbReference type="SUPFAM" id="SSF81296">
    <property type="entry name" value="E set domains"/>
    <property type="match status" value="1"/>
</dbReference>
<dbReference type="KEGG" id="scw:TU94_24680"/>